<dbReference type="Gene3D" id="3.60.130.10">
    <property type="entry name" value="Clavaminate synthase-like"/>
    <property type="match status" value="1"/>
</dbReference>
<gene>
    <name evidence="5" type="ORF">J3U87_24765</name>
</gene>
<dbReference type="AlphaFoldDB" id="A0A8A4TH15"/>
<keyword evidence="2" id="KW-0560">Oxidoreductase</keyword>
<keyword evidence="3" id="KW-0045">Antibiotic biosynthesis</keyword>
<evidence type="ECO:0000259" key="4">
    <source>
        <dbReference type="Pfam" id="PF02668"/>
    </source>
</evidence>
<proteinExistence type="predicted"/>
<dbReference type="InterPro" id="IPR050411">
    <property type="entry name" value="AlphaKG_dependent_hydroxylases"/>
</dbReference>
<dbReference type="KEGG" id="scor:J3U87_24765"/>
<dbReference type="Pfam" id="PF02668">
    <property type="entry name" value="TauD"/>
    <property type="match status" value="1"/>
</dbReference>
<sequence length="308" mass="35389">MVCLQSAPTSSLPGFQRDLQTLVQRHLSESGALLIRGFEVPSSREFREFTSWFGLPLLSYDYGSTPRQDLGEGLYTSTEYPAHQRIPLHNEQAYTRQWPAILWFYCETPPQEDGETPIADSRAVYRQLDPEVRETFERKGLMYVRNYSDGLDVAWRDVFRTDERAEVEAFCHAQGIECEWGADDALRTRQTCQVSARHPKTGVRVWFNQAHLFHVSALAPQLRQLLVSTVGEAHLPRNVYHADGTPIDEAHLDHIRAVYEANSLRFPWRQGDILMLDNMLYAHGRNSYKGDRRIVVAMAGALDEHELR</sequence>
<evidence type="ECO:0000256" key="2">
    <source>
        <dbReference type="ARBA" id="ARBA00023002"/>
    </source>
</evidence>
<dbReference type="EMBL" id="CP071793">
    <property type="protein sequence ID" value="QTD48807.1"/>
    <property type="molecule type" value="Genomic_DNA"/>
</dbReference>
<organism evidence="5 6">
    <name type="scientific">Sulfidibacter corallicola</name>
    <dbReference type="NCBI Taxonomy" id="2818388"/>
    <lineage>
        <taxon>Bacteria</taxon>
        <taxon>Pseudomonadati</taxon>
        <taxon>Acidobacteriota</taxon>
        <taxon>Holophagae</taxon>
        <taxon>Acanthopleuribacterales</taxon>
        <taxon>Acanthopleuribacteraceae</taxon>
        <taxon>Sulfidibacter</taxon>
    </lineage>
</organism>
<evidence type="ECO:0000256" key="1">
    <source>
        <dbReference type="ARBA" id="ARBA00001954"/>
    </source>
</evidence>
<feature type="domain" description="TauD/TfdA-like" evidence="4">
    <location>
        <begin position="15"/>
        <end position="296"/>
    </location>
</feature>
<accession>A0A8A4TH15</accession>
<dbReference type="Proteomes" id="UP000663929">
    <property type="component" value="Chromosome"/>
</dbReference>
<evidence type="ECO:0000256" key="3">
    <source>
        <dbReference type="ARBA" id="ARBA00023194"/>
    </source>
</evidence>
<protein>
    <submittedName>
        <fullName evidence="5">TauD/TfdA family dioxygenase</fullName>
    </submittedName>
</protein>
<dbReference type="InterPro" id="IPR042098">
    <property type="entry name" value="TauD-like_sf"/>
</dbReference>
<reference evidence="5" key="1">
    <citation type="submission" date="2021-03" db="EMBL/GenBank/DDBJ databases">
        <title>Acanthopleuribacteraceae sp. M133.</title>
        <authorList>
            <person name="Wang G."/>
        </authorList>
    </citation>
    <scope>NUCLEOTIDE SEQUENCE</scope>
    <source>
        <strain evidence="5">M133</strain>
    </source>
</reference>
<dbReference type="RefSeq" id="WP_237378458.1">
    <property type="nucleotide sequence ID" value="NZ_CP071793.1"/>
</dbReference>
<keyword evidence="6" id="KW-1185">Reference proteome</keyword>
<evidence type="ECO:0000313" key="5">
    <source>
        <dbReference type="EMBL" id="QTD48807.1"/>
    </source>
</evidence>
<keyword evidence="5" id="KW-0223">Dioxygenase</keyword>
<evidence type="ECO:0000313" key="6">
    <source>
        <dbReference type="Proteomes" id="UP000663929"/>
    </source>
</evidence>
<dbReference type="SUPFAM" id="SSF51197">
    <property type="entry name" value="Clavaminate synthase-like"/>
    <property type="match status" value="1"/>
</dbReference>
<dbReference type="PANTHER" id="PTHR10696">
    <property type="entry name" value="GAMMA-BUTYROBETAINE HYDROXYLASE-RELATED"/>
    <property type="match status" value="1"/>
</dbReference>
<name>A0A8A4TH15_SULCO</name>
<dbReference type="GO" id="GO:0017000">
    <property type="term" value="P:antibiotic biosynthetic process"/>
    <property type="evidence" value="ECO:0007669"/>
    <property type="project" value="UniProtKB-KW"/>
</dbReference>
<comment type="cofactor">
    <cofactor evidence="1">
        <name>Fe(2+)</name>
        <dbReference type="ChEBI" id="CHEBI:29033"/>
    </cofactor>
</comment>
<dbReference type="PANTHER" id="PTHR10696:SF56">
    <property type="entry name" value="TAUD_TFDA-LIKE DOMAIN-CONTAINING PROTEIN"/>
    <property type="match status" value="1"/>
</dbReference>
<dbReference type="InterPro" id="IPR003819">
    <property type="entry name" value="TauD/TfdA-like"/>
</dbReference>
<dbReference type="GO" id="GO:0016706">
    <property type="term" value="F:2-oxoglutarate-dependent dioxygenase activity"/>
    <property type="evidence" value="ECO:0007669"/>
    <property type="project" value="UniProtKB-ARBA"/>
</dbReference>